<dbReference type="Gene3D" id="3.40.50.300">
    <property type="entry name" value="P-loop containing nucleotide triphosphate hydrolases"/>
    <property type="match status" value="1"/>
</dbReference>
<dbReference type="PANTHER" id="PTHR10039:SF14">
    <property type="entry name" value="NACHT DOMAIN-CONTAINING PROTEIN"/>
    <property type="match status" value="1"/>
</dbReference>
<proteinExistence type="predicted"/>
<dbReference type="InterPro" id="IPR056884">
    <property type="entry name" value="NPHP3-like_N"/>
</dbReference>
<gene>
    <name evidence="3" type="ORF">EST38_g13602</name>
</gene>
<dbReference type="PANTHER" id="PTHR10039">
    <property type="entry name" value="AMELOGENIN"/>
    <property type="match status" value="1"/>
</dbReference>
<dbReference type="Pfam" id="PF24883">
    <property type="entry name" value="NPHP3_N"/>
    <property type="match status" value="1"/>
</dbReference>
<name>A0A4Q2CZI7_9AGAR</name>
<dbReference type="STRING" id="2316362.A0A4Q2CZI7"/>
<protein>
    <recommendedName>
        <fullName evidence="2">Nephrocystin 3-like N-terminal domain-containing protein</fullName>
    </recommendedName>
</protein>
<dbReference type="AlphaFoldDB" id="A0A4Q2CZI7"/>
<accession>A0A4Q2CZI7</accession>
<evidence type="ECO:0000313" key="3">
    <source>
        <dbReference type="EMBL" id="RXW12253.1"/>
    </source>
</evidence>
<sequence length="559" mass="61549">MANIDILGNSHGLQAETIKIVTHISSGLAPLKELEPYIAPQALDDSAERSDAPKCFPETRVALQGDLYSWMQHGDAGNPNNMKWVTGPAGTGKTAVMGSLTERCKKDRFPVASFFFSSTGSIGRRTKTAFVTTIAYQLAQHRQDLKDAIAAAIEADAIVFTKNLNVQMEKLILAPLYDIATGPRLQGVIIVDGLDECGAEQSRGFGATGSTGTPLPSRTKEDDQLEILQVLHKASLTPTFPFRIIVASRPEYVFREFFNPPGPTIFFAPRLDLHEDYHAEADITLYLNSHFSQIRRRCTLSPSWPPTGTIATLVKNASGQFIYATTIIRFLDMGRTASPQVLLDAILVMKSTSHQQIDALYSHILESSGNAEHSVRWIRAIDQLNRGVDSGEAGRVFENLHSLIRIPPSDNHTTPYAFYHKTLLDFLIDKRRCLALHVERAEISTLIWESFVRVCTKGSADTGNPYSTDFLDFLFNLKIGEASAAGLLISWVPEGIGLSKHASPPPATVDWWVSTAVAREGTGQLLDMFRAVHQFRSTIVQSCPVTRPLIEWSTAIGGE</sequence>
<keyword evidence="4" id="KW-1185">Reference proteome</keyword>
<dbReference type="InterPro" id="IPR027417">
    <property type="entry name" value="P-loop_NTPase"/>
</dbReference>
<dbReference type="SUPFAM" id="SSF52540">
    <property type="entry name" value="P-loop containing nucleoside triphosphate hydrolases"/>
    <property type="match status" value="1"/>
</dbReference>
<evidence type="ECO:0000256" key="1">
    <source>
        <dbReference type="ARBA" id="ARBA00022737"/>
    </source>
</evidence>
<feature type="domain" description="Nephrocystin 3-like N-terminal" evidence="2">
    <location>
        <begin position="69"/>
        <end position="201"/>
    </location>
</feature>
<keyword evidence="1" id="KW-0677">Repeat</keyword>
<dbReference type="OrthoDB" id="443402at2759"/>
<evidence type="ECO:0000259" key="2">
    <source>
        <dbReference type="Pfam" id="PF24883"/>
    </source>
</evidence>
<evidence type="ECO:0000313" key="4">
    <source>
        <dbReference type="Proteomes" id="UP000290288"/>
    </source>
</evidence>
<reference evidence="3 4" key="1">
    <citation type="submission" date="2019-01" db="EMBL/GenBank/DDBJ databases">
        <title>Draft genome sequence of Psathyrella aberdarensis IHI B618.</title>
        <authorList>
            <person name="Buettner E."/>
            <person name="Kellner H."/>
        </authorList>
    </citation>
    <scope>NUCLEOTIDE SEQUENCE [LARGE SCALE GENOMIC DNA]</scope>
    <source>
        <strain evidence="3 4">IHI B618</strain>
    </source>
</reference>
<dbReference type="Proteomes" id="UP000290288">
    <property type="component" value="Unassembled WGS sequence"/>
</dbReference>
<dbReference type="EMBL" id="SDEE01001325">
    <property type="protein sequence ID" value="RXW12253.1"/>
    <property type="molecule type" value="Genomic_DNA"/>
</dbReference>
<organism evidence="3 4">
    <name type="scientific">Candolleomyces aberdarensis</name>
    <dbReference type="NCBI Taxonomy" id="2316362"/>
    <lineage>
        <taxon>Eukaryota</taxon>
        <taxon>Fungi</taxon>
        <taxon>Dikarya</taxon>
        <taxon>Basidiomycota</taxon>
        <taxon>Agaricomycotina</taxon>
        <taxon>Agaricomycetes</taxon>
        <taxon>Agaricomycetidae</taxon>
        <taxon>Agaricales</taxon>
        <taxon>Agaricineae</taxon>
        <taxon>Psathyrellaceae</taxon>
        <taxon>Candolleomyces</taxon>
    </lineage>
</organism>
<comment type="caution">
    <text evidence="3">The sequence shown here is derived from an EMBL/GenBank/DDBJ whole genome shotgun (WGS) entry which is preliminary data.</text>
</comment>